<protein>
    <submittedName>
        <fullName evidence="2">Uncharacterized protein</fullName>
    </submittedName>
</protein>
<dbReference type="EMBL" id="KV419464">
    <property type="protein sequence ID" value="KZS86886.1"/>
    <property type="molecule type" value="Genomic_DNA"/>
</dbReference>
<feature type="chain" id="PRO_5007851821" evidence="1">
    <location>
        <begin position="23"/>
        <end position="122"/>
    </location>
</feature>
<evidence type="ECO:0000313" key="3">
    <source>
        <dbReference type="Proteomes" id="UP000076722"/>
    </source>
</evidence>
<evidence type="ECO:0000313" key="2">
    <source>
        <dbReference type="EMBL" id="KZS86886.1"/>
    </source>
</evidence>
<evidence type="ECO:0000256" key="1">
    <source>
        <dbReference type="SAM" id="SignalP"/>
    </source>
</evidence>
<dbReference type="Proteomes" id="UP000076722">
    <property type="component" value="Unassembled WGS sequence"/>
</dbReference>
<keyword evidence="3" id="KW-1185">Reference proteome</keyword>
<reference evidence="2 3" key="1">
    <citation type="journal article" date="2016" name="Mol. Biol. Evol.">
        <title>Comparative Genomics of Early-Diverging Mushroom-Forming Fungi Provides Insights into the Origins of Lignocellulose Decay Capabilities.</title>
        <authorList>
            <person name="Nagy L.G."/>
            <person name="Riley R."/>
            <person name="Tritt A."/>
            <person name="Adam C."/>
            <person name="Daum C."/>
            <person name="Floudas D."/>
            <person name="Sun H."/>
            <person name="Yadav J.S."/>
            <person name="Pangilinan J."/>
            <person name="Larsson K.H."/>
            <person name="Matsuura K."/>
            <person name="Barry K."/>
            <person name="Labutti K."/>
            <person name="Kuo R."/>
            <person name="Ohm R.A."/>
            <person name="Bhattacharya S.S."/>
            <person name="Shirouzu T."/>
            <person name="Yoshinaga Y."/>
            <person name="Martin F.M."/>
            <person name="Grigoriev I.V."/>
            <person name="Hibbett D.S."/>
        </authorList>
    </citation>
    <scope>NUCLEOTIDE SEQUENCE [LARGE SCALE GENOMIC DNA]</scope>
    <source>
        <strain evidence="2 3">HHB9708</strain>
    </source>
</reference>
<organism evidence="2 3">
    <name type="scientific">Sistotremastrum niveocremeum HHB9708</name>
    <dbReference type="NCBI Taxonomy" id="1314777"/>
    <lineage>
        <taxon>Eukaryota</taxon>
        <taxon>Fungi</taxon>
        <taxon>Dikarya</taxon>
        <taxon>Basidiomycota</taxon>
        <taxon>Agaricomycotina</taxon>
        <taxon>Agaricomycetes</taxon>
        <taxon>Sistotremastrales</taxon>
        <taxon>Sistotremastraceae</taxon>
        <taxon>Sertulicium</taxon>
        <taxon>Sertulicium niveocremeum</taxon>
    </lineage>
</organism>
<sequence>MFSKLAVAFIAALASNLAVVNAQGGIVEVGTLTEFNPEIFTCESAAGTGPNIIAVSPALLQEFTCGHSVRVIFGTGSSVVTTIAVIGALDTSLTGGNIFGTPGVFSSLGLTPPGPFSITWEP</sequence>
<feature type="signal peptide" evidence="1">
    <location>
        <begin position="1"/>
        <end position="22"/>
    </location>
</feature>
<name>A0A164MNU4_9AGAM</name>
<gene>
    <name evidence="2" type="ORF">SISNIDRAFT_540987</name>
</gene>
<accession>A0A164MNU4</accession>
<dbReference type="AlphaFoldDB" id="A0A164MNU4"/>
<proteinExistence type="predicted"/>
<keyword evidence="1" id="KW-0732">Signal</keyword>